<keyword evidence="4 6" id="KW-1133">Transmembrane helix</keyword>
<comment type="subcellular location">
    <subcellularLocation>
        <location evidence="1">Membrane</location>
    </subcellularLocation>
</comment>
<evidence type="ECO:0000256" key="6">
    <source>
        <dbReference type="SAM" id="Phobius"/>
    </source>
</evidence>
<gene>
    <name evidence="7" type="ORF">CAMP_LOCUS9123</name>
</gene>
<evidence type="ECO:0000256" key="1">
    <source>
        <dbReference type="ARBA" id="ARBA00004370"/>
    </source>
</evidence>
<dbReference type="PANTHER" id="PTHR33966:SF1">
    <property type="entry name" value="PROTEIN ODR-4 HOMOLOG"/>
    <property type="match status" value="1"/>
</dbReference>
<comment type="caution">
    <text evidence="7">The sequence shown here is derived from an EMBL/GenBank/DDBJ whole genome shotgun (WGS) entry which is preliminary data.</text>
</comment>
<feature type="transmembrane region" description="Helical" evidence="6">
    <location>
        <begin position="433"/>
        <end position="452"/>
    </location>
</feature>
<proteinExistence type="inferred from homology"/>
<evidence type="ECO:0000256" key="2">
    <source>
        <dbReference type="ARBA" id="ARBA00010131"/>
    </source>
</evidence>
<evidence type="ECO:0000313" key="8">
    <source>
        <dbReference type="Proteomes" id="UP001152747"/>
    </source>
</evidence>
<dbReference type="OrthoDB" id="21458at2759"/>
<dbReference type="Proteomes" id="UP001152747">
    <property type="component" value="Unassembled WGS sequence"/>
</dbReference>
<comment type="similarity">
    <text evidence="2">Belongs to the ODR-4 family.</text>
</comment>
<keyword evidence="5 6" id="KW-0472">Membrane</keyword>
<reference evidence="7" key="1">
    <citation type="submission" date="2022-11" db="EMBL/GenBank/DDBJ databases">
        <authorList>
            <person name="Kikuchi T."/>
        </authorList>
    </citation>
    <scope>NUCLEOTIDE SEQUENCE</scope>
    <source>
        <strain evidence="7">PS1010</strain>
    </source>
</reference>
<keyword evidence="8" id="KW-1185">Reference proteome</keyword>
<evidence type="ECO:0000256" key="3">
    <source>
        <dbReference type="ARBA" id="ARBA00022692"/>
    </source>
</evidence>
<accession>A0A9P1N3I7</accession>
<dbReference type="InterPro" id="IPR029454">
    <property type="entry name" value="ODR-4-like"/>
</dbReference>
<dbReference type="Pfam" id="PF14778">
    <property type="entry name" value="ODR4-like"/>
    <property type="match status" value="1"/>
</dbReference>
<dbReference type="PANTHER" id="PTHR33966">
    <property type="entry name" value="PROTEIN ODR-4 HOMOLOG"/>
    <property type="match status" value="1"/>
</dbReference>
<organism evidence="7 8">
    <name type="scientific">Caenorhabditis angaria</name>
    <dbReference type="NCBI Taxonomy" id="860376"/>
    <lineage>
        <taxon>Eukaryota</taxon>
        <taxon>Metazoa</taxon>
        <taxon>Ecdysozoa</taxon>
        <taxon>Nematoda</taxon>
        <taxon>Chromadorea</taxon>
        <taxon>Rhabditida</taxon>
        <taxon>Rhabditina</taxon>
        <taxon>Rhabditomorpha</taxon>
        <taxon>Rhabditoidea</taxon>
        <taxon>Rhabditidae</taxon>
        <taxon>Peloderinae</taxon>
        <taxon>Caenorhabditis</taxon>
    </lineage>
</organism>
<dbReference type="GO" id="GO:0008104">
    <property type="term" value="P:intracellular protein localization"/>
    <property type="evidence" value="ECO:0007669"/>
    <property type="project" value="TreeGrafter"/>
</dbReference>
<protein>
    <submittedName>
        <fullName evidence="7">Uncharacterized protein</fullName>
    </submittedName>
</protein>
<name>A0A9P1N3I7_9PELO</name>
<evidence type="ECO:0000313" key="7">
    <source>
        <dbReference type="EMBL" id="CAI5446486.1"/>
    </source>
</evidence>
<dbReference type="GO" id="GO:0016020">
    <property type="term" value="C:membrane"/>
    <property type="evidence" value="ECO:0007669"/>
    <property type="project" value="UniProtKB-SubCell"/>
</dbReference>
<dbReference type="GO" id="GO:0012505">
    <property type="term" value="C:endomembrane system"/>
    <property type="evidence" value="ECO:0007669"/>
    <property type="project" value="TreeGrafter"/>
</dbReference>
<evidence type="ECO:0000256" key="5">
    <source>
        <dbReference type="ARBA" id="ARBA00023136"/>
    </source>
</evidence>
<evidence type="ECO:0000256" key="4">
    <source>
        <dbReference type="ARBA" id="ARBA00022989"/>
    </source>
</evidence>
<keyword evidence="3 6" id="KW-0812">Transmembrane</keyword>
<sequence>MSLPLAIVVTESMILFDQQLEEWVKKSAKNHEFVQIEKSIPASAYFLLGSFCSDGDIHIAHASKCPVHSSALEANANDKTKLLDDQWMTDNAERVLRMLPGGVNVVGIAWFSTKETFNQRKSVIQKTLTRIQKINNSLTTAGMDSTISDHMVCAFFETGKTTPTGTIFDVSGRGTDSTAKVAFQKLEWISLVSNASARIVLNVPIVAGKQPDFYNDFVAATKNFTTNFFHTDLMLLDGQIREDTEPLIKDLKNNKKTTVEAQLFLDPLYNRESGASDHITSNMHELMFDIEIRAAVPLRSTVKDAKRALKHHLIRNLFSRAELHYESMEIVEDSKAIVDSCQVHQLPRPATTVLHSHPAILLNEFLFEADNVEDAQKNFDDMMDLQTSIEHVDEGWERALTPEEMDSVRTPIEDLCFGGLPPPSDSCCSTKTLLVTIGIIVAIIATIIYLTVAHG</sequence>
<dbReference type="AlphaFoldDB" id="A0A9P1N3I7"/>
<dbReference type="EMBL" id="CANHGI010000003">
    <property type="protein sequence ID" value="CAI5446486.1"/>
    <property type="molecule type" value="Genomic_DNA"/>
</dbReference>